<dbReference type="RefSeq" id="WP_086719181.1">
    <property type="nucleotide sequence ID" value="NZ_BLAG01000005.1"/>
</dbReference>
<proteinExistence type="predicted"/>
<evidence type="ECO:0000313" key="3">
    <source>
        <dbReference type="Proteomes" id="UP000325598"/>
    </source>
</evidence>
<feature type="transmembrane region" description="Helical" evidence="1">
    <location>
        <begin position="41"/>
        <end position="58"/>
    </location>
</feature>
<name>A0A5J4LAY1_9ACTN</name>
<evidence type="ECO:0000313" key="2">
    <source>
        <dbReference type="EMBL" id="GES28699.1"/>
    </source>
</evidence>
<dbReference type="Proteomes" id="UP000325598">
    <property type="component" value="Unassembled WGS sequence"/>
</dbReference>
<dbReference type="GeneID" id="96750753"/>
<gene>
    <name evidence="2" type="ORF">San01_11860</name>
</gene>
<dbReference type="AlphaFoldDB" id="A0A5J4LAY1"/>
<organism evidence="2 3">
    <name type="scientific">Streptomyces angustmyceticus</name>
    <dbReference type="NCBI Taxonomy" id="285578"/>
    <lineage>
        <taxon>Bacteria</taxon>
        <taxon>Bacillati</taxon>
        <taxon>Actinomycetota</taxon>
        <taxon>Actinomycetes</taxon>
        <taxon>Kitasatosporales</taxon>
        <taxon>Streptomycetaceae</taxon>
        <taxon>Streptomyces</taxon>
    </lineage>
</organism>
<accession>A0A5J4LAY1</accession>
<sequence>MKEASVLIVAVILAAWLVWNLWNLFHMAVGLRNGSWRRAMWWTRLCSVALCAGLASWIRGVFGGGLDVRETCLFVHHERYDATYWDAHAEEFRKVFPLHNKCNAHYDLVPAWINPAIVTCAVISLAALAVLLWFGTTHLTRLPGKENQS</sequence>
<keyword evidence="1" id="KW-0472">Membrane</keyword>
<protein>
    <submittedName>
        <fullName evidence="2">Uncharacterized protein</fullName>
    </submittedName>
</protein>
<keyword evidence="1" id="KW-0812">Transmembrane</keyword>
<keyword evidence="3" id="KW-1185">Reference proteome</keyword>
<evidence type="ECO:0000256" key="1">
    <source>
        <dbReference type="SAM" id="Phobius"/>
    </source>
</evidence>
<dbReference type="OrthoDB" id="3385752at2"/>
<comment type="caution">
    <text evidence="2">The sequence shown here is derived from an EMBL/GenBank/DDBJ whole genome shotgun (WGS) entry which is preliminary data.</text>
</comment>
<dbReference type="EMBL" id="BLAG01000005">
    <property type="protein sequence ID" value="GES28699.1"/>
    <property type="molecule type" value="Genomic_DNA"/>
</dbReference>
<keyword evidence="1" id="KW-1133">Transmembrane helix</keyword>
<feature type="transmembrane region" description="Helical" evidence="1">
    <location>
        <begin position="116"/>
        <end position="135"/>
    </location>
</feature>
<feature type="transmembrane region" description="Helical" evidence="1">
    <location>
        <begin position="6"/>
        <end position="29"/>
    </location>
</feature>
<reference evidence="2 3" key="1">
    <citation type="submission" date="2019-10" db="EMBL/GenBank/DDBJ databases">
        <title>Whole genome shotgun sequence of Streptomyces angustmyceticus NBRC 3934.</title>
        <authorList>
            <person name="Hosoyama A."/>
            <person name="Ichikawa N."/>
            <person name="Kimura A."/>
            <person name="Kitahashi Y."/>
            <person name="Komaki H."/>
            <person name="Uohara A."/>
        </authorList>
    </citation>
    <scope>NUCLEOTIDE SEQUENCE [LARGE SCALE GENOMIC DNA]</scope>
    <source>
        <strain evidence="2 3">NBRC 3934</strain>
    </source>
</reference>